<evidence type="ECO:0000259" key="9">
    <source>
        <dbReference type="Pfam" id="PF01061"/>
    </source>
</evidence>
<dbReference type="OrthoDB" id="66620at2759"/>
<comment type="subcellular location">
    <subcellularLocation>
        <location evidence="1">Membrane</location>
        <topology evidence="1">Multi-pass membrane protein</topology>
    </subcellularLocation>
</comment>
<feature type="compositionally biased region" description="Basic residues" evidence="7">
    <location>
        <begin position="172"/>
        <end position="188"/>
    </location>
</feature>
<dbReference type="PANTHER" id="PTHR48042:SF18">
    <property type="entry name" value="ABC TRANSPORTER G FAMILY MEMBER 12"/>
    <property type="match status" value="1"/>
</dbReference>
<proteinExistence type="inferred from homology"/>
<dbReference type="GO" id="GO:0140359">
    <property type="term" value="F:ABC-type transporter activity"/>
    <property type="evidence" value="ECO:0007669"/>
    <property type="project" value="InterPro"/>
</dbReference>
<dbReference type="STRING" id="429701.A0A2G9GQD1"/>
<dbReference type="InterPro" id="IPR052215">
    <property type="entry name" value="Plant_ABCG"/>
</dbReference>
<comment type="caution">
    <text evidence="10">The sequence shown here is derived from an EMBL/GenBank/DDBJ whole genome shotgun (WGS) entry which is preliminary data.</text>
</comment>
<dbReference type="Proteomes" id="UP000231279">
    <property type="component" value="Unassembled WGS sequence"/>
</dbReference>
<keyword evidence="6 8" id="KW-0472">Membrane</keyword>
<feature type="transmembrane region" description="Helical" evidence="8">
    <location>
        <begin position="69"/>
        <end position="88"/>
    </location>
</feature>
<feature type="compositionally biased region" description="Polar residues" evidence="7">
    <location>
        <begin position="189"/>
        <end position="203"/>
    </location>
</feature>
<feature type="domain" description="ABC-2 type transporter transmembrane" evidence="9">
    <location>
        <begin position="5"/>
        <end position="90"/>
    </location>
</feature>
<reference evidence="11" key="1">
    <citation type="journal article" date="2018" name="Gigascience">
        <title>Genome assembly of the Pink Ipe (Handroanthus impetiginosus, Bignoniaceae), a highly valued, ecologically keystone Neotropical timber forest tree.</title>
        <authorList>
            <person name="Silva-Junior O.B."/>
            <person name="Grattapaglia D."/>
            <person name="Novaes E."/>
            <person name="Collevatti R.G."/>
        </authorList>
    </citation>
    <scope>NUCLEOTIDE SEQUENCE [LARGE SCALE GENOMIC DNA]</scope>
    <source>
        <strain evidence="11">cv. UFG-1</strain>
    </source>
</reference>
<evidence type="ECO:0000256" key="3">
    <source>
        <dbReference type="ARBA" id="ARBA00022448"/>
    </source>
</evidence>
<evidence type="ECO:0000256" key="6">
    <source>
        <dbReference type="ARBA" id="ARBA00023136"/>
    </source>
</evidence>
<sequence>MVYRSGFSHYVFYCLNIFGCIAMVESVMMIVASLVPNFLMGIIAGAGVLGIMMMTAGFFRLLPDLPKPVWRYPISFIGYGAWALQGSYKNDMIGIVFDPLVPGDPKLKGEDVIKNMFGISLNHSKWLDLLAVYVLIICYRLLFFIVLKMKERTVQYFQSIYAKRALQRFKRRPSFKRKPSYSSKRHNNLRSLSSQEGLNSPIP</sequence>
<keyword evidence="5 8" id="KW-1133">Transmembrane helix</keyword>
<feature type="transmembrane region" description="Helical" evidence="8">
    <location>
        <begin position="126"/>
        <end position="147"/>
    </location>
</feature>
<dbReference type="InterPro" id="IPR013525">
    <property type="entry name" value="ABC2_TM"/>
</dbReference>
<dbReference type="Pfam" id="PF01061">
    <property type="entry name" value="ABC2_membrane"/>
    <property type="match status" value="1"/>
</dbReference>
<evidence type="ECO:0000256" key="1">
    <source>
        <dbReference type="ARBA" id="ARBA00004141"/>
    </source>
</evidence>
<feature type="transmembrane region" description="Helical" evidence="8">
    <location>
        <begin position="38"/>
        <end position="62"/>
    </location>
</feature>
<dbReference type="GO" id="GO:0016020">
    <property type="term" value="C:membrane"/>
    <property type="evidence" value="ECO:0007669"/>
    <property type="project" value="UniProtKB-SubCell"/>
</dbReference>
<dbReference type="EMBL" id="NKXS01004076">
    <property type="protein sequence ID" value="PIN07489.1"/>
    <property type="molecule type" value="Genomic_DNA"/>
</dbReference>
<evidence type="ECO:0000256" key="2">
    <source>
        <dbReference type="ARBA" id="ARBA00005814"/>
    </source>
</evidence>
<accession>A0A2G9GQD1</accession>
<dbReference type="PANTHER" id="PTHR48042">
    <property type="entry name" value="ABC TRANSPORTER G FAMILY MEMBER 11"/>
    <property type="match status" value="1"/>
</dbReference>
<dbReference type="AlphaFoldDB" id="A0A2G9GQD1"/>
<keyword evidence="3" id="KW-0813">Transport</keyword>
<comment type="similarity">
    <text evidence="2">Belongs to the ABC transporter superfamily. ABCG family. Eye pigment precursor importer (TC 3.A.1.204) subfamily.</text>
</comment>
<keyword evidence="11" id="KW-1185">Reference proteome</keyword>
<name>A0A2G9GQD1_9LAMI</name>
<evidence type="ECO:0000256" key="8">
    <source>
        <dbReference type="SAM" id="Phobius"/>
    </source>
</evidence>
<evidence type="ECO:0000256" key="5">
    <source>
        <dbReference type="ARBA" id="ARBA00022989"/>
    </source>
</evidence>
<evidence type="ECO:0000256" key="7">
    <source>
        <dbReference type="SAM" id="MobiDB-lite"/>
    </source>
</evidence>
<evidence type="ECO:0000256" key="4">
    <source>
        <dbReference type="ARBA" id="ARBA00022692"/>
    </source>
</evidence>
<feature type="region of interest" description="Disordered" evidence="7">
    <location>
        <begin position="172"/>
        <end position="203"/>
    </location>
</feature>
<feature type="transmembrane region" description="Helical" evidence="8">
    <location>
        <begin position="12"/>
        <end position="32"/>
    </location>
</feature>
<evidence type="ECO:0000313" key="11">
    <source>
        <dbReference type="Proteomes" id="UP000231279"/>
    </source>
</evidence>
<evidence type="ECO:0000313" key="10">
    <source>
        <dbReference type="EMBL" id="PIN07489.1"/>
    </source>
</evidence>
<gene>
    <name evidence="10" type="ORF">CDL12_19946</name>
</gene>
<protein>
    <recommendedName>
        <fullName evidence="9">ABC-2 type transporter transmembrane domain-containing protein</fullName>
    </recommendedName>
</protein>
<keyword evidence="4 8" id="KW-0812">Transmembrane</keyword>
<organism evidence="10 11">
    <name type="scientific">Handroanthus impetiginosus</name>
    <dbReference type="NCBI Taxonomy" id="429701"/>
    <lineage>
        <taxon>Eukaryota</taxon>
        <taxon>Viridiplantae</taxon>
        <taxon>Streptophyta</taxon>
        <taxon>Embryophyta</taxon>
        <taxon>Tracheophyta</taxon>
        <taxon>Spermatophyta</taxon>
        <taxon>Magnoliopsida</taxon>
        <taxon>eudicotyledons</taxon>
        <taxon>Gunneridae</taxon>
        <taxon>Pentapetalae</taxon>
        <taxon>asterids</taxon>
        <taxon>lamiids</taxon>
        <taxon>Lamiales</taxon>
        <taxon>Bignoniaceae</taxon>
        <taxon>Crescentiina</taxon>
        <taxon>Tabebuia alliance</taxon>
        <taxon>Handroanthus</taxon>
    </lineage>
</organism>